<reference evidence="1" key="1">
    <citation type="journal article" date="2014" name="Front. Microbiol.">
        <title>High frequency of phylogenetically diverse reductive dehalogenase-homologous genes in deep subseafloor sedimentary metagenomes.</title>
        <authorList>
            <person name="Kawai M."/>
            <person name="Futagami T."/>
            <person name="Toyoda A."/>
            <person name="Takaki Y."/>
            <person name="Nishi S."/>
            <person name="Hori S."/>
            <person name="Arai W."/>
            <person name="Tsubouchi T."/>
            <person name="Morono Y."/>
            <person name="Uchiyama I."/>
            <person name="Ito T."/>
            <person name="Fujiyama A."/>
            <person name="Inagaki F."/>
            <person name="Takami H."/>
        </authorList>
    </citation>
    <scope>NUCLEOTIDE SEQUENCE</scope>
    <source>
        <strain evidence="1">Expedition CK06-06</strain>
    </source>
</reference>
<dbReference type="PANTHER" id="PTHR12994">
    <property type="entry name" value="SECERNIN"/>
    <property type="match status" value="1"/>
</dbReference>
<evidence type="ECO:0000313" key="1">
    <source>
        <dbReference type="EMBL" id="GAH43503.1"/>
    </source>
</evidence>
<name>X1HE02_9ZZZZ</name>
<comment type="caution">
    <text evidence="1">The sequence shown here is derived from an EMBL/GenBank/DDBJ whole genome shotgun (WGS) entry which is preliminary data.</text>
</comment>
<dbReference type="GO" id="GO:0006508">
    <property type="term" value="P:proteolysis"/>
    <property type="evidence" value="ECO:0007669"/>
    <property type="project" value="InterPro"/>
</dbReference>
<feature type="non-terminal residue" evidence="1">
    <location>
        <position position="328"/>
    </location>
</feature>
<dbReference type="InterPro" id="IPR005322">
    <property type="entry name" value="Peptidase_C69"/>
</dbReference>
<dbReference type="Gene3D" id="3.60.60.10">
    <property type="entry name" value="Penicillin V Acylase, Chain A"/>
    <property type="match status" value="1"/>
</dbReference>
<proteinExistence type="predicted"/>
<dbReference type="EMBL" id="BARU01007276">
    <property type="protein sequence ID" value="GAH43503.1"/>
    <property type="molecule type" value="Genomic_DNA"/>
</dbReference>
<dbReference type="GO" id="GO:0070004">
    <property type="term" value="F:cysteine-type exopeptidase activity"/>
    <property type="evidence" value="ECO:0007669"/>
    <property type="project" value="InterPro"/>
</dbReference>
<dbReference type="Pfam" id="PF03577">
    <property type="entry name" value="Peptidase_C69"/>
    <property type="match status" value="1"/>
</dbReference>
<dbReference type="AlphaFoldDB" id="X1HE02"/>
<gene>
    <name evidence="1" type="ORF">S03H2_14338</name>
</gene>
<dbReference type="GO" id="GO:0016805">
    <property type="term" value="F:dipeptidase activity"/>
    <property type="evidence" value="ECO:0007669"/>
    <property type="project" value="InterPro"/>
</dbReference>
<sequence length="328" mass="36724">MSPKKFSLIVGILFLSLGLFSAFSLKDSQGQQDECLITDYTSKGCTVIIVGKNASVDGSVITTHTCDCGVCDWTWRYIPAADHEPGSMRKIYHIDQFKTFPPEEGLKWEVVYEKNFTGLEIPQIAHTYTFVHGAFGYMNDQQLAIGESTIDSRPKMNNLTPAPKFDITMLTLLAMERCKTAREAIKLMGSLAEEHGYGHTDYGEMLAVADPNEVWIFEIMPVGSLWNPKTGKPGAIWCAQRVPDDHVSVCPNESRIGEIDLNKPDYFMASANVISYAVENGYYDPKSGEPFNWKKAYSPIEGSANSTHGWHSRLWRFFDLVASSKKFS</sequence>
<organism evidence="1">
    <name type="scientific">marine sediment metagenome</name>
    <dbReference type="NCBI Taxonomy" id="412755"/>
    <lineage>
        <taxon>unclassified sequences</taxon>
        <taxon>metagenomes</taxon>
        <taxon>ecological metagenomes</taxon>
    </lineage>
</organism>
<accession>X1HE02</accession>
<dbReference type="PANTHER" id="PTHR12994:SF17">
    <property type="entry name" value="LD30995P"/>
    <property type="match status" value="1"/>
</dbReference>
<evidence type="ECO:0008006" key="2">
    <source>
        <dbReference type="Google" id="ProtNLM"/>
    </source>
</evidence>
<protein>
    <recommendedName>
        <fullName evidence="2">Dipeptidase</fullName>
    </recommendedName>
</protein>